<gene>
    <name evidence="4" type="ORF">HLVA_01320</name>
</gene>
<dbReference type="KEGG" id="haby:HLVA_01320"/>
<keyword evidence="1" id="KW-0677">Repeat</keyword>
<evidence type="ECO:0008006" key="6">
    <source>
        <dbReference type="Google" id="ProtNLM"/>
    </source>
</evidence>
<proteinExistence type="predicted"/>
<dbReference type="Gene3D" id="1.25.40.10">
    <property type="entry name" value="Tetratricopeptide repeat domain"/>
    <property type="match status" value="2"/>
</dbReference>
<dbReference type="SUPFAM" id="SSF81901">
    <property type="entry name" value="HCP-like"/>
    <property type="match status" value="1"/>
</dbReference>
<organism evidence="4 5">
    <name type="scientific">Haliovirga abyssi</name>
    <dbReference type="NCBI Taxonomy" id="2996794"/>
    <lineage>
        <taxon>Bacteria</taxon>
        <taxon>Fusobacteriati</taxon>
        <taxon>Fusobacteriota</taxon>
        <taxon>Fusobacteriia</taxon>
        <taxon>Fusobacteriales</taxon>
        <taxon>Haliovirgaceae</taxon>
        <taxon>Haliovirga</taxon>
    </lineage>
</organism>
<name>A0AAU9D4T8_9FUSO</name>
<evidence type="ECO:0000313" key="5">
    <source>
        <dbReference type="Proteomes" id="UP001321582"/>
    </source>
</evidence>
<dbReference type="AlphaFoldDB" id="A0AAU9D4T8"/>
<dbReference type="Pfam" id="PF13432">
    <property type="entry name" value="TPR_16"/>
    <property type="match status" value="1"/>
</dbReference>
<reference evidence="4 5" key="1">
    <citation type="submission" date="2022-11" db="EMBL/GenBank/DDBJ databases">
        <title>Haliovirga abyssi gen. nov., sp. nov., a mesophilic fermentative bacterium isolated from the Iheya North hydrothermal field and the proposal of Haliovirgaceae fam. nov.</title>
        <authorList>
            <person name="Miyazaki U."/>
            <person name="Tame A."/>
            <person name="Miyazaki J."/>
            <person name="Takai K."/>
            <person name="Sawayama S."/>
            <person name="Kitajima M."/>
            <person name="Okamoto A."/>
            <person name="Nakagawa S."/>
        </authorList>
    </citation>
    <scope>NUCLEOTIDE SEQUENCE [LARGE SCALE GENOMIC DNA]</scope>
    <source>
        <strain evidence="4 5">IC12</strain>
    </source>
</reference>
<evidence type="ECO:0000256" key="2">
    <source>
        <dbReference type="ARBA" id="ARBA00022803"/>
    </source>
</evidence>
<evidence type="ECO:0000256" key="3">
    <source>
        <dbReference type="PROSITE-ProRule" id="PRU00339"/>
    </source>
</evidence>
<accession>A0AAU9D4T8</accession>
<evidence type="ECO:0000256" key="1">
    <source>
        <dbReference type="ARBA" id="ARBA00022737"/>
    </source>
</evidence>
<keyword evidence="5" id="KW-1185">Reference proteome</keyword>
<dbReference type="PANTHER" id="PTHR45586:SF1">
    <property type="entry name" value="LIPOPOLYSACCHARIDE ASSEMBLY PROTEIN B"/>
    <property type="match status" value="1"/>
</dbReference>
<feature type="repeat" description="TPR" evidence="3">
    <location>
        <begin position="265"/>
        <end position="298"/>
    </location>
</feature>
<dbReference type="InterPro" id="IPR019734">
    <property type="entry name" value="TPR_rpt"/>
</dbReference>
<dbReference type="InterPro" id="IPR051012">
    <property type="entry name" value="CellSynth/LPSAsmb/PSIAsmb"/>
</dbReference>
<keyword evidence="2 3" id="KW-0802">TPR repeat</keyword>
<protein>
    <recommendedName>
        <fullName evidence="6">Tetratricopeptide repeat protein</fullName>
    </recommendedName>
</protein>
<dbReference type="RefSeq" id="WP_307904515.1">
    <property type="nucleotide sequence ID" value="NZ_AP027059.1"/>
</dbReference>
<dbReference type="SMART" id="SM00028">
    <property type="entry name" value="TPR"/>
    <property type="match status" value="2"/>
</dbReference>
<sequence length="438" mass="50851">MPKNKKDVMLEASLMMVRNELEQKTGKVVASKSKPKNQDEFLKKIKSKKKEQSLNGVDIFKLNRTNKFDKEINIDAVIEVVKKKLWNSPRSLKLINVMLASYILQRNYSKAGLELKKGLNIDSNDLDINYNGAELLFKIGEINRAKELLKNIISKYKDKEALYFLGMILYLEGNKEQAIVVIAESLKDDSNVTRVDKNFAFLFIIKEDVEKELEILSKSLKRVVGNLDFRIVKSYYEILTGKLEKNDANEKIIMKLIAEDKKYLPCLKVNMGLKAKKSGDLKEAVENYNQAIKQNPKCICAKLEKIDIYLEESKYEKAGEILETIIKSNGKYLPVLQRALEFEFYSKNQSETEKIARKIVKIKKDSLIEVYNKEKIILKLSLNDIIEGFYGKLKIILDKYRDLNPKFRFLGYSEMATYKLFRNIKLCEIDFYKEGFVK</sequence>
<dbReference type="PROSITE" id="PS50005">
    <property type="entry name" value="TPR"/>
    <property type="match status" value="1"/>
</dbReference>
<dbReference type="SUPFAM" id="SSF48452">
    <property type="entry name" value="TPR-like"/>
    <property type="match status" value="1"/>
</dbReference>
<dbReference type="Proteomes" id="UP001321582">
    <property type="component" value="Chromosome"/>
</dbReference>
<dbReference type="EMBL" id="AP027059">
    <property type="protein sequence ID" value="BDU49563.1"/>
    <property type="molecule type" value="Genomic_DNA"/>
</dbReference>
<evidence type="ECO:0000313" key="4">
    <source>
        <dbReference type="EMBL" id="BDU49563.1"/>
    </source>
</evidence>
<dbReference type="InterPro" id="IPR011990">
    <property type="entry name" value="TPR-like_helical_dom_sf"/>
</dbReference>
<dbReference type="PANTHER" id="PTHR45586">
    <property type="entry name" value="TPR REPEAT-CONTAINING PROTEIN PA4667"/>
    <property type="match status" value="1"/>
</dbReference>
<dbReference type="Pfam" id="PF14559">
    <property type="entry name" value="TPR_19"/>
    <property type="match status" value="1"/>
</dbReference>